<sequence>MEIESIGTVKSKFDEPADPEEMQKEESTIIIKPEYEEGLYRIEDNDYLQVAFQFHLSDSYELKAPRRHGRVRGVFASRSPNRPSSIGTTCVELLERQGRRLKIKGLDAVDGTPILDLKPYAAIMDKPDDDFADKKEDPRAEINHLIRSHDLESLLIKAGELHGHFCPYVSLGVIAGAYALDELGLKSAGMEDVVAIVETNSCFSDGVQYATGCSFGNNALIYRDYGKTAVTVAKRDGTGIRLYVKDNDELLSEYPEAEELFDKVIVNRAGTKEDKKRINQLWNEIAFELIRKPVDELFNIEEVNAELSEYAPIFEDAFCNDCGEKIMGPKAVSKEDKDLCISCADADYLQLDGRGLVEVE</sequence>
<keyword evidence="1" id="KW-0949">S-adenosyl-L-methionine</keyword>
<dbReference type="PANTHER" id="PTHR39418">
    <property type="entry name" value="DEHYDROGENASE-RELATED"/>
    <property type="match status" value="1"/>
</dbReference>
<evidence type="ECO:0000259" key="7">
    <source>
        <dbReference type="PROSITE" id="PS51668"/>
    </source>
</evidence>
<protein>
    <submittedName>
        <fullName evidence="8">Formylmethanofuran dehydrogenase subunit E region</fullName>
    </submittedName>
</protein>
<organism evidence="8 9">
    <name type="scientific">Acetohalobium arabaticum (strain ATCC 49924 / DSM 5501 / Z-7288)</name>
    <dbReference type="NCBI Taxonomy" id="574087"/>
    <lineage>
        <taxon>Bacteria</taxon>
        <taxon>Bacillati</taxon>
        <taxon>Bacillota</taxon>
        <taxon>Clostridia</taxon>
        <taxon>Halanaerobiales</taxon>
        <taxon>Halobacteroidaceae</taxon>
        <taxon>Acetohalobium</taxon>
    </lineage>
</organism>
<accession>D9QVR4</accession>
<name>D9QVR4_ACEAZ</name>
<keyword evidence="3" id="KW-0863">Zinc-finger</keyword>
<dbReference type="InterPro" id="IPR053194">
    <property type="entry name" value="tRNA_methyltr_O"/>
</dbReference>
<dbReference type="HOGENOM" id="CLU_077622_0_0_9"/>
<dbReference type="SUPFAM" id="SSF118196">
    <property type="entry name" value="YaeB-like"/>
    <property type="match status" value="1"/>
</dbReference>
<dbReference type="InterPro" id="IPR036413">
    <property type="entry name" value="YaeB-like_sf"/>
</dbReference>
<dbReference type="NCBIfam" id="TIGR00104">
    <property type="entry name" value="tRNA_TsaA"/>
    <property type="match status" value="1"/>
</dbReference>
<dbReference type="InterPro" id="IPR003814">
    <property type="entry name" value="FmdEsu_dom"/>
</dbReference>
<dbReference type="CDD" id="cd09281">
    <property type="entry name" value="UPF0066"/>
    <property type="match status" value="1"/>
</dbReference>
<feature type="region of interest" description="Disordered" evidence="6">
    <location>
        <begin position="1"/>
        <end position="26"/>
    </location>
</feature>
<evidence type="ECO:0000256" key="3">
    <source>
        <dbReference type="ARBA" id="ARBA00022771"/>
    </source>
</evidence>
<dbReference type="Pfam" id="PF01258">
    <property type="entry name" value="zf-dskA_traR"/>
    <property type="match status" value="1"/>
</dbReference>
<evidence type="ECO:0000256" key="6">
    <source>
        <dbReference type="SAM" id="MobiDB-lite"/>
    </source>
</evidence>
<feature type="domain" description="TsaA-like" evidence="7">
    <location>
        <begin position="3"/>
        <end position="129"/>
    </location>
</feature>
<dbReference type="Pfam" id="PF02663">
    <property type="entry name" value="FmdE"/>
    <property type="match status" value="1"/>
</dbReference>
<evidence type="ECO:0000256" key="5">
    <source>
        <dbReference type="ARBA" id="ARBA00033753"/>
    </source>
</evidence>
<dbReference type="STRING" id="574087.Acear_0784"/>
<dbReference type="KEGG" id="aar:Acear_0784"/>
<dbReference type="PROSITE" id="PS51668">
    <property type="entry name" value="TSAA_2"/>
    <property type="match status" value="1"/>
</dbReference>
<keyword evidence="2" id="KW-0479">Metal-binding</keyword>
<dbReference type="RefSeq" id="WP_013277769.1">
    <property type="nucleotide sequence ID" value="NC_014378.1"/>
</dbReference>
<dbReference type="eggNOG" id="COG1720">
    <property type="taxonomic scope" value="Bacteria"/>
</dbReference>
<keyword evidence="9" id="KW-1185">Reference proteome</keyword>
<reference evidence="8 9" key="1">
    <citation type="journal article" date="2010" name="Stand. Genomic Sci.">
        <title>Complete genome sequence of Acetohalobium arabaticum type strain (Z-7288).</title>
        <authorList>
            <person name="Sikorski J."/>
            <person name="Lapidus A."/>
            <person name="Chertkov O."/>
            <person name="Lucas S."/>
            <person name="Copeland A."/>
            <person name="Glavina Del Rio T."/>
            <person name="Nolan M."/>
            <person name="Tice H."/>
            <person name="Cheng J.F."/>
            <person name="Han C."/>
            <person name="Brambilla E."/>
            <person name="Pitluck S."/>
            <person name="Liolios K."/>
            <person name="Ivanova N."/>
            <person name="Mavromatis K."/>
            <person name="Mikhailova N."/>
            <person name="Pati A."/>
            <person name="Bruce D."/>
            <person name="Detter C."/>
            <person name="Tapia R."/>
            <person name="Goodwin L."/>
            <person name="Chen A."/>
            <person name="Palaniappan K."/>
            <person name="Land M."/>
            <person name="Hauser L."/>
            <person name="Chang Y.J."/>
            <person name="Jeffries C.D."/>
            <person name="Rohde M."/>
            <person name="Goker M."/>
            <person name="Spring S."/>
            <person name="Woyke T."/>
            <person name="Bristow J."/>
            <person name="Eisen J.A."/>
            <person name="Markowitz V."/>
            <person name="Hugenholtz P."/>
            <person name="Kyrpides N.C."/>
            <person name="Klenk H.P."/>
        </authorList>
    </citation>
    <scope>NUCLEOTIDE SEQUENCE [LARGE SCALE GENOMIC DNA]</scope>
    <source>
        <strain evidence="9">ATCC 49924 / DSM 5501 / Z-7288</strain>
    </source>
</reference>
<comment type="similarity">
    <text evidence="5">Belongs to the tRNA methyltransferase O family.</text>
</comment>
<dbReference type="Pfam" id="PF01980">
    <property type="entry name" value="TrmO_N"/>
    <property type="match status" value="1"/>
</dbReference>
<dbReference type="Gene3D" id="3.30.1330.130">
    <property type="match status" value="1"/>
</dbReference>
<evidence type="ECO:0000256" key="2">
    <source>
        <dbReference type="ARBA" id="ARBA00022723"/>
    </source>
</evidence>
<dbReference type="OrthoDB" id="9804309at2"/>
<evidence type="ECO:0000256" key="4">
    <source>
        <dbReference type="ARBA" id="ARBA00022833"/>
    </source>
</evidence>
<dbReference type="eggNOG" id="COG2191">
    <property type="taxonomic scope" value="Bacteria"/>
</dbReference>
<dbReference type="Gene3D" id="2.40.30.70">
    <property type="entry name" value="YaeB-like"/>
    <property type="match status" value="1"/>
</dbReference>
<dbReference type="EMBL" id="CP002105">
    <property type="protein sequence ID" value="ADL12323.1"/>
    <property type="molecule type" value="Genomic_DNA"/>
</dbReference>
<feature type="compositionally biased region" description="Basic and acidic residues" evidence="6">
    <location>
        <begin position="11"/>
        <end position="26"/>
    </location>
</feature>
<dbReference type="InterPro" id="IPR000962">
    <property type="entry name" value="Znf_DskA_TraR"/>
</dbReference>
<dbReference type="PANTHER" id="PTHR39418:SF1">
    <property type="entry name" value="DEHYDROGENASE"/>
    <property type="match status" value="1"/>
</dbReference>
<dbReference type="AlphaFoldDB" id="D9QVR4"/>
<gene>
    <name evidence="8" type="ordered locus">Acear_0784</name>
</gene>
<evidence type="ECO:0000313" key="8">
    <source>
        <dbReference type="EMBL" id="ADL12323.1"/>
    </source>
</evidence>
<dbReference type="Proteomes" id="UP000001661">
    <property type="component" value="Chromosome"/>
</dbReference>
<dbReference type="GO" id="GO:0008270">
    <property type="term" value="F:zinc ion binding"/>
    <property type="evidence" value="ECO:0007669"/>
    <property type="project" value="UniProtKB-KW"/>
</dbReference>
<evidence type="ECO:0000313" key="9">
    <source>
        <dbReference type="Proteomes" id="UP000001661"/>
    </source>
</evidence>
<dbReference type="SUPFAM" id="SSF143555">
    <property type="entry name" value="FwdE-like"/>
    <property type="match status" value="1"/>
</dbReference>
<dbReference type="InterPro" id="IPR036414">
    <property type="entry name" value="YaeB_N_sf"/>
</dbReference>
<proteinExistence type="inferred from homology"/>
<evidence type="ECO:0000256" key="1">
    <source>
        <dbReference type="ARBA" id="ARBA00022691"/>
    </source>
</evidence>
<keyword evidence="4" id="KW-0862">Zinc</keyword>
<dbReference type="InterPro" id="IPR023370">
    <property type="entry name" value="TrmO-like_N"/>
</dbReference>